<keyword evidence="5 8" id="KW-0238">DNA-binding</keyword>
<keyword evidence="6 9" id="KW-0804">Transcription</keyword>
<evidence type="ECO:0000256" key="10">
    <source>
        <dbReference type="SAM" id="MobiDB-lite"/>
    </source>
</evidence>
<dbReference type="PROSITE" id="PS01361">
    <property type="entry name" value="ZF_DOF_1"/>
    <property type="match status" value="1"/>
</dbReference>
<evidence type="ECO:0000256" key="3">
    <source>
        <dbReference type="ARBA" id="ARBA00022833"/>
    </source>
</evidence>
<comment type="function">
    <text evidence="9">Transcription factor that binds specifically to a 5'-AA[AG]G-3' consensus core sequence.</text>
</comment>
<dbReference type="GO" id="GO:0003677">
    <property type="term" value="F:DNA binding"/>
    <property type="evidence" value="ECO:0007669"/>
    <property type="project" value="UniProtKB-UniRule"/>
</dbReference>
<feature type="compositionally biased region" description="Polar residues" evidence="10">
    <location>
        <begin position="7"/>
        <end position="19"/>
    </location>
</feature>
<accession>A0A6J1JBH6</accession>
<dbReference type="Proteomes" id="UP000504608">
    <property type="component" value="Unplaced"/>
</dbReference>
<keyword evidence="1 9" id="KW-0479">Metal-binding</keyword>
<feature type="region of interest" description="Disordered" evidence="10">
    <location>
        <begin position="1"/>
        <end position="23"/>
    </location>
</feature>
<dbReference type="GO" id="GO:0005634">
    <property type="term" value="C:nucleus"/>
    <property type="evidence" value="ECO:0007669"/>
    <property type="project" value="UniProtKB-SubCell"/>
</dbReference>
<dbReference type="InterPro" id="IPR045174">
    <property type="entry name" value="Dof"/>
</dbReference>
<dbReference type="RefSeq" id="XP_022984768.1">
    <property type="nucleotide sequence ID" value="XM_023129000.1"/>
</dbReference>
<keyword evidence="2 8" id="KW-0863">Zinc-finger</keyword>
<feature type="domain" description="Dof-type" evidence="11">
    <location>
        <begin position="23"/>
        <end position="77"/>
    </location>
</feature>
<dbReference type="GeneID" id="111482951"/>
<dbReference type="GO" id="GO:0008270">
    <property type="term" value="F:zinc ion binding"/>
    <property type="evidence" value="ECO:0007669"/>
    <property type="project" value="UniProtKB-KW"/>
</dbReference>
<dbReference type="PANTHER" id="PTHR31992">
    <property type="entry name" value="DOF ZINC FINGER PROTEIN DOF1.4-RELATED"/>
    <property type="match status" value="1"/>
</dbReference>
<sequence length="281" mass="31005">MKAPLQQPITQNDPNSHRSQPPLKCPRCNSTNTKFCYYNNYNLTQPRHFCKTCRRYWTKGGALRNIPIGGGCRKNKKLKSSSSNSNFLTGISPSIDFSTIGTGGSLFPCSCFSLGQTAATETAAATAIPATNYSSMGLYNLNDNTQQLASSIESLSYLNQDLHWRLQQQRLGMIFGDHDQNQKILQPISFQNLETPKQEAFFDNNHPRKDSTPAAAATGTTTTTTTTEWIFGNNDSYHHHHQMSITSNSSRNIGGNAGGSGYNNNGVEANWEDLLHFTALP</sequence>
<evidence type="ECO:0000256" key="6">
    <source>
        <dbReference type="ARBA" id="ARBA00023163"/>
    </source>
</evidence>
<organism evidence="12 13">
    <name type="scientific">Cucurbita maxima</name>
    <name type="common">Pumpkin</name>
    <name type="synonym">Winter squash</name>
    <dbReference type="NCBI Taxonomy" id="3661"/>
    <lineage>
        <taxon>Eukaryota</taxon>
        <taxon>Viridiplantae</taxon>
        <taxon>Streptophyta</taxon>
        <taxon>Embryophyta</taxon>
        <taxon>Tracheophyta</taxon>
        <taxon>Spermatophyta</taxon>
        <taxon>Magnoliopsida</taxon>
        <taxon>eudicotyledons</taxon>
        <taxon>Gunneridae</taxon>
        <taxon>Pentapetalae</taxon>
        <taxon>rosids</taxon>
        <taxon>fabids</taxon>
        <taxon>Cucurbitales</taxon>
        <taxon>Cucurbitaceae</taxon>
        <taxon>Cucurbiteae</taxon>
        <taxon>Cucurbita</taxon>
    </lineage>
</organism>
<evidence type="ECO:0000313" key="12">
    <source>
        <dbReference type="Proteomes" id="UP000504608"/>
    </source>
</evidence>
<dbReference type="PANTHER" id="PTHR31992:SF313">
    <property type="entry name" value="DOF ZINC FINGER PROTEIN DOF5.7"/>
    <property type="match status" value="1"/>
</dbReference>
<feature type="compositionally biased region" description="Low complexity" evidence="10">
    <location>
        <begin position="212"/>
        <end position="222"/>
    </location>
</feature>
<evidence type="ECO:0000256" key="7">
    <source>
        <dbReference type="ARBA" id="ARBA00023242"/>
    </source>
</evidence>
<gene>
    <name evidence="13" type="primary">LOC111482951</name>
</gene>
<dbReference type="Pfam" id="PF02701">
    <property type="entry name" value="Zn_ribbon_Dof"/>
    <property type="match status" value="1"/>
</dbReference>
<name>A0A6J1JBH6_CUCMA</name>
<keyword evidence="3 9" id="KW-0862">Zinc</keyword>
<evidence type="ECO:0000256" key="5">
    <source>
        <dbReference type="ARBA" id="ARBA00023125"/>
    </source>
</evidence>
<evidence type="ECO:0000256" key="1">
    <source>
        <dbReference type="ARBA" id="ARBA00022723"/>
    </source>
</evidence>
<comment type="subcellular location">
    <subcellularLocation>
        <location evidence="8 9">Nucleus</location>
    </subcellularLocation>
</comment>
<dbReference type="GO" id="GO:0003700">
    <property type="term" value="F:DNA-binding transcription factor activity"/>
    <property type="evidence" value="ECO:0007669"/>
    <property type="project" value="UniProtKB-UniRule"/>
</dbReference>
<dbReference type="OrthoDB" id="1927254at2759"/>
<evidence type="ECO:0000256" key="8">
    <source>
        <dbReference type="PROSITE-ProRule" id="PRU00071"/>
    </source>
</evidence>
<keyword evidence="4 9" id="KW-0805">Transcription regulation</keyword>
<dbReference type="PROSITE" id="PS50884">
    <property type="entry name" value="ZF_DOF_2"/>
    <property type="match status" value="1"/>
</dbReference>
<dbReference type="KEGG" id="cmax:111482951"/>
<evidence type="ECO:0000259" key="11">
    <source>
        <dbReference type="PROSITE" id="PS50884"/>
    </source>
</evidence>
<keyword evidence="12" id="KW-1185">Reference proteome</keyword>
<dbReference type="InterPro" id="IPR003851">
    <property type="entry name" value="Znf_Dof"/>
</dbReference>
<feature type="region of interest" description="Disordered" evidence="10">
    <location>
        <begin position="203"/>
        <end position="222"/>
    </location>
</feature>
<evidence type="ECO:0000313" key="13">
    <source>
        <dbReference type="RefSeq" id="XP_022984768.1"/>
    </source>
</evidence>
<dbReference type="AlphaFoldDB" id="A0A6J1JBH6"/>
<reference evidence="13" key="1">
    <citation type="submission" date="2025-08" db="UniProtKB">
        <authorList>
            <consortium name="RefSeq"/>
        </authorList>
    </citation>
    <scope>IDENTIFICATION</scope>
    <source>
        <tissue evidence="13">Young leaves</tissue>
    </source>
</reference>
<keyword evidence="7 8" id="KW-0539">Nucleus</keyword>
<evidence type="ECO:0000256" key="4">
    <source>
        <dbReference type="ARBA" id="ARBA00023015"/>
    </source>
</evidence>
<proteinExistence type="predicted"/>
<evidence type="ECO:0000256" key="9">
    <source>
        <dbReference type="RuleBase" id="RU369094"/>
    </source>
</evidence>
<protein>
    <recommendedName>
        <fullName evidence="9">Dof zinc finger protein</fullName>
    </recommendedName>
</protein>
<evidence type="ECO:0000256" key="2">
    <source>
        <dbReference type="ARBA" id="ARBA00022771"/>
    </source>
</evidence>